<dbReference type="RefSeq" id="WP_085249259.1">
    <property type="nucleotide sequence ID" value="NZ_CAJMWI010000001.1"/>
</dbReference>
<evidence type="ECO:0000313" key="2">
    <source>
        <dbReference type="Proteomes" id="UP000193087"/>
    </source>
</evidence>
<dbReference type="STRING" id="486698.AWC22_12170"/>
<sequence>MVFDGGVADISRSRTITAPPQAIWDVLADLDALSSWADNIDHSCVLNHGPGGATLGTTRRIQVGRNALVDRITEFDPPVALGYDIEGLPHRLRKVANRWALRPAGNLTVVTLTSTVEVGSGPPARLAEQVALRVLAKQSDTLLAGLAHRMENTHV</sequence>
<gene>
    <name evidence="1" type="ORF">AWC22_12170</name>
</gene>
<reference evidence="1 2" key="1">
    <citation type="submission" date="2016-01" db="EMBL/GenBank/DDBJ databases">
        <title>The new phylogeny of the genus Mycobacterium.</title>
        <authorList>
            <person name="Tarcisio F."/>
            <person name="Conor M."/>
            <person name="Antonella G."/>
            <person name="Elisabetta G."/>
            <person name="Giulia F.S."/>
            <person name="Sara T."/>
            <person name="Anna F."/>
            <person name="Clotilde B."/>
            <person name="Roberto B."/>
            <person name="Veronica D.S."/>
            <person name="Fabio R."/>
            <person name="Monica P."/>
            <person name="Olivier J."/>
            <person name="Enrico T."/>
            <person name="Nicola S."/>
        </authorList>
    </citation>
    <scope>NUCLEOTIDE SEQUENCE [LARGE SCALE GENOMIC DNA]</scope>
    <source>
        <strain evidence="1 2">DSM 45176</strain>
    </source>
</reference>
<accession>A0A1X2DCF8</accession>
<evidence type="ECO:0000313" key="1">
    <source>
        <dbReference type="EMBL" id="ORW85439.1"/>
    </source>
</evidence>
<dbReference type="SUPFAM" id="SSF55961">
    <property type="entry name" value="Bet v1-like"/>
    <property type="match status" value="1"/>
</dbReference>
<dbReference type="GeneID" id="93493672"/>
<dbReference type="Pfam" id="PF10604">
    <property type="entry name" value="Polyketide_cyc2"/>
    <property type="match status" value="1"/>
</dbReference>
<name>A0A1X2DCF8_9MYCO</name>
<dbReference type="EMBL" id="LQPQ01000030">
    <property type="protein sequence ID" value="ORW85439.1"/>
    <property type="molecule type" value="Genomic_DNA"/>
</dbReference>
<proteinExistence type="predicted"/>
<dbReference type="Proteomes" id="UP000193087">
    <property type="component" value="Unassembled WGS sequence"/>
</dbReference>
<dbReference type="Gene3D" id="3.30.530.20">
    <property type="match status" value="1"/>
</dbReference>
<dbReference type="OrthoDB" id="5182747at2"/>
<dbReference type="CDD" id="cd07821">
    <property type="entry name" value="PYR_PYL_RCAR_like"/>
    <property type="match status" value="1"/>
</dbReference>
<dbReference type="InterPro" id="IPR023393">
    <property type="entry name" value="START-like_dom_sf"/>
</dbReference>
<dbReference type="AlphaFoldDB" id="A0A1X2DCF8"/>
<protein>
    <submittedName>
        <fullName evidence="1">Cyclase</fullName>
    </submittedName>
</protein>
<organism evidence="1 2">
    <name type="scientific">Mycobacterium riyadhense</name>
    <dbReference type="NCBI Taxonomy" id="486698"/>
    <lineage>
        <taxon>Bacteria</taxon>
        <taxon>Bacillati</taxon>
        <taxon>Actinomycetota</taxon>
        <taxon>Actinomycetes</taxon>
        <taxon>Mycobacteriales</taxon>
        <taxon>Mycobacteriaceae</taxon>
        <taxon>Mycobacterium</taxon>
    </lineage>
</organism>
<dbReference type="InterPro" id="IPR019587">
    <property type="entry name" value="Polyketide_cyclase/dehydratase"/>
</dbReference>
<comment type="caution">
    <text evidence="1">The sequence shown here is derived from an EMBL/GenBank/DDBJ whole genome shotgun (WGS) entry which is preliminary data.</text>
</comment>
<keyword evidence="2" id="KW-1185">Reference proteome</keyword>